<sequence>MPRQILTLTITISHLAHLVKIYTKYLLCFKLSFTEINLIMDPQLHTSGSGSAGSENNTEPMLLPVFSDKQVSIQTPEFCWFSFSLFILPVRLRTRAMGSTHIGVTN</sequence>
<evidence type="ECO:0000313" key="1">
    <source>
        <dbReference type="EMBL" id="CAZ81118.1"/>
    </source>
</evidence>
<dbReference type="InParanoid" id="D5G9C5"/>
<dbReference type="KEGG" id="tml:GSTUM_00003242001"/>
<dbReference type="GeneID" id="9182869"/>
<gene>
    <name evidence="1" type="ORF">GSTUM_00003242001</name>
</gene>
<dbReference type="AlphaFoldDB" id="D5G9C5"/>
<proteinExistence type="predicted"/>
<protein>
    <submittedName>
        <fullName evidence="1">(Perigord truffle) hypothetical protein</fullName>
    </submittedName>
</protein>
<evidence type="ECO:0000313" key="2">
    <source>
        <dbReference type="Proteomes" id="UP000006911"/>
    </source>
</evidence>
<dbReference type="HOGENOM" id="CLU_2225117_0_0_1"/>
<organism evidence="1 2">
    <name type="scientific">Tuber melanosporum (strain Mel28)</name>
    <name type="common">Perigord black truffle</name>
    <dbReference type="NCBI Taxonomy" id="656061"/>
    <lineage>
        <taxon>Eukaryota</taxon>
        <taxon>Fungi</taxon>
        <taxon>Dikarya</taxon>
        <taxon>Ascomycota</taxon>
        <taxon>Pezizomycotina</taxon>
        <taxon>Pezizomycetes</taxon>
        <taxon>Pezizales</taxon>
        <taxon>Tuberaceae</taxon>
        <taxon>Tuber</taxon>
    </lineage>
</organism>
<keyword evidence="2" id="KW-1185">Reference proteome</keyword>
<dbReference type="Proteomes" id="UP000006911">
    <property type="component" value="Unassembled WGS sequence"/>
</dbReference>
<dbReference type="EMBL" id="FN430059">
    <property type="protein sequence ID" value="CAZ81118.1"/>
    <property type="molecule type" value="Genomic_DNA"/>
</dbReference>
<accession>D5G9C5</accession>
<reference evidence="1 2" key="1">
    <citation type="journal article" date="2010" name="Nature">
        <title>Perigord black truffle genome uncovers evolutionary origins and mechanisms of symbiosis.</title>
        <authorList>
            <person name="Martin F."/>
            <person name="Kohler A."/>
            <person name="Murat C."/>
            <person name="Balestrini R."/>
            <person name="Coutinho P.M."/>
            <person name="Jaillon O."/>
            <person name="Montanini B."/>
            <person name="Morin E."/>
            <person name="Noel B."/>
            <person name="Percudani R."/>
            <person name="Porcel B."/>
            <person name="Rubini A."/>
            <person name="Amicucci A."/>
            <person name="Amselem J."/>
            <person name="Anthouard V."/>
            <person name="Arcioni S."/>
            <person name="Artiguenave F."/>
            <person name="Aury J.M."/>
            <person name="Ballario P."/>
            <person name="Bolchi A."/>
            <person name="Brenna A."/>
            <person name="Brun A."/>
            <person name="Buee M."/>
            <person name="Cantarel B."/>
            <person name="Chevalier G."/>
            <person name="Couloux A."/>
            <person name="Da Silva C."/>
            <person name="Denoeud F."/>
            <person name="Duplessis S."/>
            <person name="Ghignone S."/>
            <person name="Hilselberger B."/>
            <person name="Iotti M."/>
            <person name="Marcais B."/>
            <person name="Mello A."/>
            <person name="Miranda M."/>
            <person name="Pacioni G."/>
            <person name="Quesneville H."/>
            <person name="Riccioni C."/>
            <person name="Ruotolo R."/>
            <person name="Splivallo R."/>
            <person name="Stocchi V."/>
            <person name="Tisserant E."/>
            <person name="Viscomi A.R."/>
            <person name="Zambonelli A."/>
            <person name="Zampieri E."/>
            <person name="Henrissat B."/>
            <person name="Lebrun M.H."/>
            <person name="Paolocci F."/>
            <person name="Bonfante P."/>
            <person name="Ottonello S."/>
            <person name="Wincker P."/>
        </authorList>
    </citation>
    <scope>NUCLEOTIDE SEQUENCE [LARGE SCALE GENOMIC DNA]</scope>
    <source>
        <strain evidence="1 2">Mel28</strain>
    </source>
</reference>
<dbReference type="RefSeq" id="XP_002836927.1">
    <property type="nucleotide sequence ID" value="XM_002836881.1"/>
</dbReference>
<name>D5G9C5_TUBMM</name>